<feature type="domain" description="Transposase DDE" evidence="1">
    <location>
        <begin position="103"/>
        <end position="240"/>
    </location>
</feature>
<accession>B2JBJ0</accession>
<evidence type="ECO:0000313" key="3">
    <source>
        <dbReference type="Proteomes" id="UP000001191"/>
    </source>
</evidence>
<reference evidence="3" key="1">
    <citation type="submission" date="2008-04" db="EMBL/GenBank/DDBJ databases">
        <title>Complete sequence of plasmid 2 of Nostoc punctiforme ATCC 29133.</title>
        <authorList>
            <consortium name="US DOE Joint Genome Institute"/>
            <person name="Copeland A."/>
            <person name="Lucas S."/>
            <person name="Lapidus A."/>
            <person name="Glavina del Rio T."/>
            <person name="Dalin E."/>
            <person name="Tice H."/>
            <person name="Pitluck S."/>
            <person name="Chain P."/>
            <person name="Malfatti S."/>
            <person name="Shin M."/>
            <person name="Vergez L."/>
            <person name="Schmutz J."/>
            <person name="Larimer F."/>
            <person name="Land M."/>
            <person name="Hauser L."/>
            <person name="Kyrpides N."/>
            <person name="Kim E."/>
            <person name="Meeks J.C."/>
            <person name="Elhai J."/>
            <person name="Campbell E.L."/>
            <person name="Thiel T."/>
            <person name="Longmire J."/>
            <person name="Potts M."/>
            <person name="Atlas R."/>
        </authorList>
    </citation>
    <scope>NUCLEOTIDE SEQUENCE [LARGE SCALE GENOMIC DNA]</scope>
    <source>
        <strain evidence="3">ATCC 29133 / PCC 73102</strain>
        <plasmid evidence="3">Plasmid pNPUN02</plasmid>
    </source>
</reference>
<dbReference type="EnsemblBacteria" id="ACC85294">
    <property type="protein sequence ID" value="ACC85294"/>
    <property type="gene ID" value="Npun_BR171"/>
</dbReference>
<dbReference type="Pfam" id="PF13612">
    <property type="entry name" value="DDE_Tnp_1_3"/>
    <property type="match status" value="1"/>
</dbReference>
<dbReference type="Proteomes" id="UP000001191">
    <property type="component" value="Plasmid pNPUN02"/>
</dbReference>
<evidence type="ECO:0000259" key="1">
    <source>
        <dbReference type="Pfam" id="PF13612"/>
    </source>
</evidence>
<dbReference type="RefSeq" id="WP_012413301.1">
    <property type="nucleotide sequence ID" value="NC_010632.1"/>
</dbReference>
<keyword evidence="2" id="KW-0614">Plasmid</keyword>
<protein>
    <submittedName>
        <fullName evidence="2">Transposase, IS4 family protein</fullName>
    </submittedName>
</protein>
<keyword evidence="3" id="KW-1185">Reference proteome</keyword>
<dbReference type="EMBL" id="CP001039">
    <property type="protein sequence ID" value="ACC85294.1"/>
    <property type="molecule type" value="Genomic_DNA"/>
</dbReference>
<evidence type="ECO:0000313" key="2">
    <source>
        <dbReference type="EMBL" id="ACC85294.1"/>
    </source>
</evidence>
<dbReference type="NCBIfam" id="NF033520">
    <property type="entry name" value="transpos_IS982"/>
    <property type="match status" value="1"/>
</dbReference>
<proteinExistence type="predicted"/>
<name>B2JBJ0_NOSP7</name>
<organism evidence="2 3">
    <name type="scientific">Nostoc punctiforme (strain ATCC 29133 / PCC 73102)</name>
    <dbReference type="NCBI Taxonomy" id="63737"/>
    <lineage>
        <taxon>Bacteria</taxon>
        <taxon>Bacillati</taxon>
        <taxon>Cyanobacteriota</taxon>
        <taxon>Cyanophyceae</taxon>
        <taxon>Nostocales</taxon>
        <taxon>Nostocaceae</taxon>
        <taxon>Nostoc</taxon>
    </lineage>
</organism>
<gene>
    <name evidence="2" type="ordered locus">Npun_BR171</name>
</gene>
<dbReference type="HOGENOM" id="CLU_073308_2_2_3"/>
<sequence length="274" mass="31488">MLNEIITIYAITDDLLKAIGHDDDIRRDMIDAEIITTALVAAMFFNGNHSKACAYMKDHKLIPNMLEKSRFNLRLHNLSMLLNDLFHQIGMIIKEISDSTEYLLDSFPVTICDNIRIFQVHLIQSEEYRGYIASKKRYFYGVRVQLISTKSGIPVEFAFLPGSANDVRGLNALPFNLPPGSEVYADAAYTDYTVEDDMAQSSQISLKVMRKKNSKRQDQPWNQYVKQYTRHYIETVFSCITCIFPKSIHAVTYEGFLLKLQAFIFAFTLKSAFM</sequence>
<geneLocation type="plasmid" evidence="2 3">
    <name>pNPUN02</name>
</geneLocation>
<dbReference type="InterPro" id="IPR025668">
    <property type="entry name" value="Tnp_DDE_dom"/>
</dbReference>
<dbReference type="AlphaFoldDB" id="B2JBJ0"/>
<dbReference type="OrthoDB" id="2187339at2"/>
<dbReference type="KEGG" id="npu:Npun_BR171"/>